<dbReference type="Pfam" id="PF02844">
    <property type="entry name" value="GARS_N"/>
    <property type="match status" value="1"/>
</dbReference>
<feature type="domain" description="Phosphoribosylglycinamide synthetase C-domain" evidence="5">
    <location>
        <begin position="331"/>
        <end position="425"/>
    </location>
</feature>
<dbReference type="Proteomes" id="UP000235786">
    <property type="component" value="Unassembled WGS sequence"/>
</dbReference>
<dbReference type="Gene3D" id="3.90.600.10">
    <property type="entry name" value="Phosphoribosylglycinamide synthetase, C-terminal domain"/>
    <property type="match status" value="1"/>
</dbReference>
<dbReference type="SMART" id="SM01210">
    <property type="entry name" value="GARS_C"/>
    <property type="match status" value="1"/>
</dbReference>
<accession>A0A2J6RGD1</accession>
<reference evidence="6 7" key="1">
    <citation type="submission" date="2016-04" db="EMBL/GenBank/DDBJ databases">
        <title>A degradative enzymes factory behind the ericoid mycorrhizal symbiosis.</title>
        <authorList>
            <consortium name="DOE Joint Genome Institute"/>
            <person name="Martino E."/>
            <person name="Morin E."/>
            <person name="Grelet G."/>
            <person name="Kuo A."/>
            <person name="Kohler A."/>
            <person name="Daghino S."/>
            <person name="Barry K."/>
            <person name="Choi C."/>
            <person name="Cichocki N."/>
            <person name="Clum A."/>
            <person name="Copeland A."/>
            <person name="Hainaut M."/>
            <person name="Haridas S."/>
            <person name="Labutti K."/>
            <person name="Lindquist E."/>
            <person name="Lipzen A."/>
            <person name="Khouja H.-R."/>
            <person name="Murat C."/>
            <person name="Ohm R."/>
            <person name="Olson A."/>
            <person name="Spatafora J."/>
            <person name="Veneault-Fourrey C."/>
            <person name="Henrissat B."/>
            <person name="Grigoriev I."/>
            <person name="Martin F."/>
            <person name="Perotto S."/>
        </authorList>
    </citation>
    <scope>NUCLEOTIDE SEQUENCE [LARGE SCALE GENOMIC DNA]</scope>
    <source>
        <strain evidence="6 7">F</strain>
    </source>
</reference>
<dbReference type="InterPro" id="IPR016185">
    <property type="entry name" value="PreATP-grasp_dom_sf"/>
</dbReference>
<comment type="similarity">
    <text evidence="1">Belongs to the GARS family.</text>
</comment>
<dbReference type="GO" id="GO:0004641">
    <property type="term" value="F:phosphoribosylformylglycinamidine cyclo-ligase activity"/>
    <property type="evidence" value="ECO:0007669"/>
    <property type="project" value="UniProtKB-EC"/>
</dbReference>
<dbReference type="InterPro" id="IPR037123">
    <property type="entry name" value="PRibGlycinamide_synth_C_sf"/>
</dbReference>
<evidence type="ECO:0000313" key="6">
    <source>
        <dbReference type="EMBL" id="PMD37569.1"/>
    </source>
</evidence>
<dbReference type="Gene3D" id="3.30.470.20">
    <property type="entry name" value="ATP-grasp fold, B domain"/>
    <property type="match status" value="1"/>
</dbReference>
<dbReference type="InterPro" id="IPR011054">
    <property type="entry name" value="Rudment_hybrid_motif"/>
</dbReference>
<dbReference type="EMBL" id="KZ613949">
    <property type="protein sequence ID" value="PMD37569.1"/>
    <property type="molecule type" value="Genomic_DNA"/>
</dbReference>
<dbReference type="InterPro" id="IPR000115">
    <property type="entry name" value="PRibGlycinamide_synth"/>
</dbReference>
<dbReference type="GO" id="GO:0004637">
    <property type="term" value="F:phosphoribosylamine-glycine ligase activity"/>
    <property type="evidence" value="ECO:0007669"/>
    <property type="project" value="InterPro"/>
</dbReference>
<dbReference type="SUPFAM" id="SSF56059">
    <property type="entry name" value="Glutathione synthetase ATP-binding domain-like"/>
    <property type="match status" value="1"/>
</dbReference>
<dbReference type="SUPFAM" id="SSF52440">
    <property type="entry name" value="PreATP-grasp domain"/>
    <property type="match status" value="1"/>
</dbReference>
<sequence length="427" mass="46615">MDEEKKLGILIQGCGARKHSLALRLSREDAVAKVVVVPGNAGIKGPKLLKVLDEKLLDPANGFKDLLSWATNMKFGLVIPGDQKYVLDRLGELFIKAGIQWFGPSRKAATIASCPIEANLFMQKYNIPTAECGIYTDYGSSQLCLNDLPENLEYADCNIERSLRDDMIINGLPSMAITMTGLSKTTSGESYLKEICVPPTKRAAHEFARKILVTDGSIFYSFRPVITFNRNLECSSVLGDQGCVTWGQGLDEFQKEIDFKILRPTVDDMPYIGFLSTDIVLTKNGPRALGYSAHFSSAAAQAVLPLLDTSLASTMKACIDGRQSDIAWKWVAKTSVMVSISATTEGEEIRVPKPLKANHGVYYEQNVIGVPRPNNPTKIMGLKTSPGGVLGVCAVAETMEQAHAAAYELVEQMDFAGIVYESDVGNW</sequence>
<dbReference type="InterPro" id="IPR020562">
    <property type="entry name" value="PRibGlycinamide_synth_N"/>
</dbReference>
<dbReference type="InterPro" id="IPR020560">
    <property type="entry name" value="PRibGlycinamide_synth_C-dom"/>
</dbReference>
<evidence type="ECO:0000256" key="3">
    <source>
        <dbReference type="ARBA" id="ARBA00042864"/>
    </source>
</evidence>
<organism evidence="6 7">
    <name type="scientific">Hyaloscypha variabilis (strain UAMH 11265 / GT02V1 / F)</name>
    <name type="common">Meliniomyces variabilis</name>
    <dbReference type="NCBI Taxonomy" id="1149755"/>
    <lineage>
        <taxon>Eukaryota</taxon>
        <taxon>Fungi</taxon>
        <taxon>Dikarya</taxon>
        <taxon>Ascomycota</taxon>
        <taxon>Pezizomycotina</taxon>
        <taxon>Leotiomycetes</taxon>
        <taxon>Helotiales</taxon>
        <taxon>Hyaloscyphaceae</taxon>
        <taxon>Hyaloscypha</taxon>
        <taxon>Hyaloscypha variabilis</taxon>
    </lineage>
</organism>
<dbReference type="PANTHER" id="PTHR43472">
    <property type="entry name" value="PHOSPHORIBOSYLAMINE--GLYCINE LIGASE"/>
    <property type="match status" value="1"/>
</dbReference>
<evidence type="ECO:0000256" key="4">
    <source>
        <dbReference type="ARBA" id="ARBA00049057"/>
    </source>
</evidence>
<evidence type="ECO:0000256" key="1">
    <source>
        <dbReference type="ARBA" id="ARBA00038345"/>
    </source>
</evidence>
<dbReference type="PANTHER" id="PTHR43472:SF1">
    <property type="entry name" value="PHOSPHORIBOSYLAMINE--GLYCINE LIGASE, CHLOROPLASTIC"/>
    <property type="match status" value="1"/>
</dbReference>
<evidence type="ECO:0000313" key="7">
    <source>
        <dbReference type="Proteomes" id="UP000235786"/>
    </source>
</evidence>
<keyword evidence="7" id="KW-1185">Reference proteome</keyword>
<dbReference type="GO" id="GO:0009113">
    <property type="term" value="P:purine nucleobase biosynthetic process"/>
    <property type="evidence" value="ECO:0007669"/>
    <property type="project" value="InterPro"/>
</dbReference>
<dbReference type="SUPFAM" id="SSF51246">
    <property type="entry name" value="Rudiment single hybrid motif"/>
    <property type="match status" value="1"/>
</dbReference>
<evidence type="ECO:0000256" key="2">
    <source>
        <dbReference type="ARBA" id="ARBA00042242"/>
    </source>
</evidence>
<comment type="catalytic activity">
    <reaction evidence="4">
        <text>2-formamido-N(1)-(5-O-phospho-beta-D-ribosyl)acetamidine + ATP = 5-amino-1-(5-phospho-beta-D-ribosyl)imidazole + ADP + phosphate + H(+)</text>
        <dbReference type="Rhea" id="RHEA:23032"/>
        <dbReference type="ChEBI" id="CHEBI:15378"/>
        <dbReference type="ChEBI" id="CHEBI:30616"/>
        <dbReference type="ChEBI" id="CHEBI:43474"/>
        <dbReference type="ChEBI" id="CHEBI:137981"/>
        <dbReference type="ChEBI" id="CHEBI:147287"/>
        <dbReference type="ChEBI" id="CHEBI:456216"/>
        <dbReference type="EC" id="6.3.3.1"/>
    </reaction>
</comment>
<dbReference type="AlphaFoldDB" id="A0A2J6RGD1"/>
<dbReference type="OrthoDB" id="5373508at2759"/>
<dbReference type="Gene3D" id="3.40.50.20">
    <property type="match status" value="1"/>
</dbReference>
<dbReference type="STRING" id="1149755.A0A2J6RGD1"/>
<proteinExistence type="inferred from homology"/>
<evidence type="ECO:0000259" key="5">
    <source>
        <dbReference type="SMART" id="SM01210"/>
    </source>
</evidence>
<gene>
    <name evidence="6" type="ORF">L207DRAFT_585910</name>
</gene>
<name>A0A2J6RGD1_HYAVF</name>
<dbReference type="SMART" id="SM01209">
    <property type="entry name" value="GARS_A"/>
    <property type="match status" value="1"/>
</dbReference>
<protein>
    <recommendedName>
        <fullName evidence="2">Glycinamide ribonucleotide synthetase</fullName>
    </recommendedName>
    <alternativeName>
        <fullName evidence="3">Phosphoribosylglycinamide synthetase</fullName>
    </alternativeName>
</protein>